<reference evidence="1" key="1">
    <citation type="submission" date="2021-02" db="EMBL/GenBank/DDBJ databases">
        <authorList>
            <person name="Syme A R."/>
            <person name="Syme A R."/>
            <person name="Moolhuijzen P."/>
        </authorList>
    </citation>
    <scope>NUCLEOTIDE SEQUENCE</scope>
    <source>
        <strain evidence="1">W1-1</strain>
    </source>
</reference>
<dbReference type="AlphaFoldDB" id="A0A6S6W0E4"/>
<proteinExistence type="predicted"/>
<accession>A0A6S6W0E4</accession>
<name>A0A6S6W0E4_9PLEO</name>
<sequence length="76" mass="8184">MKIISIITTLIFASAVMAAPRTSSIMRSFRIVKNSENPASAGALKACVECPCDGFYGGCYCVHNGCCMNDCLWPRS</sequence>
<dbReference type="EMBL" id="HG992980">
    <property type="protein sequence ID" value="CAE7031638.1"/>
    <property type="molecule type" value="Genomic_DNA"/>
</dbReference>
<evidence type="ECO:0000313" key="1">
    <source>
        <dbReference type="EMBL" id="CAE7031638.1"/>
    </source>
</evidence>
<protein>
    <submittedName>
        <fullName evidence="1">Uncharacterized protein</fullName>
    </submittedName>
</protein>
<evidence type="ECO:0000313" key="2">
    <source>
        <dbReference type="Proteomes" id="UP000472372"/>
    </source>
</evidence>
<dbReference type="Proteomes" id="UP000472372">
    <property type="component" value="Chromosome 4"/>
</dbReference>
<organism evidence="1 2">
    <name type="scientific">Pyrenophora teres f. teres</name>
    <dbReference type="NCBI Taxonomy" id="97479"/>
    <lineage>
        <taxon>Eukaryota</taxon>
        <taxon>Fungi</taxon>
        <taxon>Dikarya</taxon>
        <taxon>Ascomycota</taxon>
        <taxon>Pezizomycotina</taxon>
        <taxon>Dothideomycetes</taxon>
        <taxon>Pleosporomycetidae</taxon>
        <taxon>Pleosporales</taxon>
        <taxon>Pleosporineae</taxon>
        <taxon>Pleosporaceae</taxon>
        <taxon>Pyrenophora</taxon>
    </lineage>
</organism>
<gene>
    <name evidence="1" type="ORF">PTTW11_04837</name>
</gene>